<protein>
    <submittedName>
        <fullName evidence="2">Uncharacterized protein</fullName>
    </submittedName>
</protein>
<accession>A0A915P5M7</accession>
<dbReference type="WBParaSite" id="scf7180000422675.g9401">
    <property type="protein sequence ID" value="scf7180000422675.g9401"/>
    <property type="gene ID" value="scf7180000422675.g9401"/>
</dbReference>
<organism evidence="1 2">
    <name type="scientific">Meloidogyne floridensis</name>
    <dbReference type="NCBI Taxonomy" id="298350"/>
    <lineage>
        <taxon>Eukaryota</taxon>
        <taxon>Metazoa</taxon>
        <taxon>Ecdysozoa</taxon>
        <taxon>Nematoda</taxon>
        <taxon>Chromadorea</taxon>
        <taxon>Rhabditida</taxon>
        <taxon>Tylenchina</taxon>
        <taxon>Tylenchomorpha</taxon>
        <taxon>Tylenchoidea</taxon>
        <taxon>Meloidogynidae</taxon>
        <taxon>Meloidogyninae</taxon>
        <taxon>Meloidogyne</taxon>
    </lineage>
</organism>
<sequence length="402" mass="48026">MESEYYALNILESHYANLLNNQAKDFYKMRLQITIISHTFMLNDVKRNLNNLEEKTGKQKDPKRALCNFIQLFGLARTVMITQKYTLFFGDSIDESNILVGLFNEHFEQKNKIIEKWRIKLSIDYFLYKEWFYKINKKYEEKLKEIKLIIDKIFEFYWEGDYFLREFILKLNDPPKDIFLFQFQEIFLDTKLHAQKSINSPTILQAIKLCIEEILKELKLINKNIWIECVEIKLKNQKLFGKMIEDQKQLYREKILEYFLNKNGEVDKEDFDHLTNKIKEIDVQQGKVPLTEETITKENNKIVEELKTPEINSKTEEKISESKKQTKSINVINNECPIIEEQNLKQKNTSDENEIIKLQKSNSDKLEEEEIEENEIKNIIDETSLNETINKLTEMIELKSNL</sequence>
<dbReference type="Proteomes" id="UP000887560">
    <property type="component" value="Unplaced"/>
</dbReference>
<proteinExistence type="predicted"/>
<evidence type="ECO:0000313" key="2">
    <source>
        <dbReference type="WBParaSite" id="scf7180000422675.g9401"/>
    </source>
</evidence>
<reference evidence="2" key="1">
    <citation type="submission" date="2022-11" db="UniProtKB">
        <authorList>
            <consortium name="WormBaseParasite"/>
        </authorList>
    </citation>
    <scope>IDENTIFICATION</scope>
</reference>
<keyword evidence="1" id="KW-1185">Reference proteome</keyword>
<name>A0A915P5M7_9BILA</name>
<dbReference type="AlphaFoldDB" id="A0A915P5M7"/>
<evidence type="ECO:0000313" key="1">
    <source>
        <dbReference type="Proteomes" id="UP000887560"/>
    </source>
</evidence>